<dbReference type="GO" id="GO:0006364">
    <property type="term" value="P:rRNA processing"/>
    <property type="evidence" value="ECO:0007669"/>
    <property type="project" value="TreeGrafter"/>
</dbReference>
<feature type="region of interest" description="Disordered" evidence="7">
    <location>
        <begin position="740"/>
        <end position="763"/>
    </location>
</feature>
<evidence type="ECO:0000256" key="2">
    <source>
        <dbReference type="ARBA" id="ARBA00004604"/>
    </source>
</evidence>
<evidence type="ECO:0000256" key="3">
    <source>
        <dbReference type="ARBA" id="ARBA00007336"/>
    </source>
</evidence>
<organism evidence="8 9">
    <name type="scientific">Frieseomelitta varia</name>
    <dbReference type="NCBI Taxonomy" id="561572"/>
    <lineage>
        <taxon>Eukaryota</taxon>
        <taxon>Metazoa</taxon>
        <taxon>Ecdysozoa</taxon>
        <taxon>Arthropoda</taxon>
        <taxon>Hexapoda</taxon>
        <taxon>Insecta</taxon>
        <taxon>Pterygota</taxon>
        <taxon>Neoptera</taxon>
        <taxon>Endopterygota</taxon>
        <taxon>Hymenoptera</taxon>
        <taxon>Apocrita</taxon>
        <taxon>Aculeata</taxon>
        <taxon>Apoidea</taxon>
        <taxon>Anthophila</taxon>
        <taxon>Apidae</taxon>
        <taxon>Frieseomelitta</taxon>
    </lineage>
</organism>
<keyword evidence="5" id="KW-0175">Coiled coil</keyword>
<evidence type="ECO:0000256" key="6">
    <source>
        <dbReference type="ARBA" id="ARBA00023242"/>
    </source>
</evidence>
<evidence type="ECO:0000313" key="8">
    <source>
        <dbReference type="EMBL" id="KAF3420322.1"/>
    </source>
</evidence>
<comment type="caution">
    <text evidence="8">The sequence shown here is derived from an EMBL/GenBank/DDBJ whole genome shotgun (WGS) entry which is preliminary data.</text>
</comment>
<accession>A0A833RYB5</accession>
<evidence type="ECO:0000256" key="4">
    <source>
        <dbReference type="ARBA" id="ARBA00022517"/>
    </source>
</evidence>
<reference evidence="8" key="1">
    <citation type="submission" date="2019-11" db="EMBL/GenBank/DDBJ databases">
        <title>The nuclear and mitochondrial genomes of Frieseomelitta varia - a highly eusocial stingless bee (Meliponini) with a permanently sterile worker caste.</title>
        <authorList>
            <person name="Freitas F.C.P."/>
            <person name="Lourenco A.P."/>
            <person name="Nunes F.M.F."/>
            <person name="Paschoal A.R."/>
            <person name="Abreu F.C.P."/>
            <person name="Barbin F.O."/>
            <person name="Bataglia L."/>
            <person name="Cardoso-Junior C.A.M."/>
            <person name="Cervoni M.S."/>
            <person name="Silva S.R."/>
            <person name="Dalarmi F."/>
            <person name="Del Lama M.A."/>
            <person name="Depintor T.S."/>
            <person name="Ferreira K.M."/>
            <person name="Goria P.S."/>
            <person name="Jaskot M.C."/>
            <person name="Lago D.C."/>
            <person name="Luna-Lucena D."/>
            <person name="Moda L.M."/>
            <person name="Nascimento L."/>
            <person name="Pedrino M."/>
            <person name="Rabico F.O."/>
            <person name="Sanches F.C."/>
            <person name="Santos D.E."/>
            <person name="Santos C.G."/>
            <person name="Vieira J."/>
            <person name="Lopes T.F."/>
            <person name="Barchuk A.R."/>
            <person name="Hartfelder K."/>
            <person name="Simoes Z.L.P."/>
            <person name="Bitondi M.M.G."/>
            <person name="Pinheiro D.G."/>
        </authorList>
    </citation>
    <scope>NUCLEOTIDE SEQUENCE</scope>
    <source>
        <strain evidence="8">USP_RPSP 00005682</strain>
        <tissue evidence="8">Whole individual</tissue>
    </source>
</reference>
<evidence type="ECO:0000256" key="1">
    <source>
        <dbReference type="ARBA" id="ARBA00003387"/>
    </source>
</evidence>
<evidence type="ECO:0000256" key="5">
    <source>
        <dbReference type="ARBA" id="ARBA00023054"/>
    </source>
</evidence>
<comment type="similarity">
    <text evidence="3">Belongs to the EBP2 family.</text>
</comment>
<evidence type="ECO:0000256" key="7">
    <source>
        <dbReference type="SAM" id="MobiDB-lite"/>
    </source>
</evidence>
<keyword evidence="4" id="KW-0690">Ribosome biogenesis</keyword>
<protein>
    <submittedName>
        <fullName evidence="8">Uncharacterized protein</fullName>
    </submittedName>
</protein>
<dbReference type="GO" id="GO:0042273">
    <property type="term" value="P:ribosomal large subunit biogenesis"/>
    <property type="evidence" value="ECO:0007669"/>
    <property type="project" value="TreeGrafter"/>
</dbReference>
<dbReference type="EMBL" id="WNWW01000965">
    <property type="protein sequence ID" value="KAF3420322.1"/>
    <property type="molecule type" value="Genomic_DNA"/>
</dbReference>
<dbReference type="PANTHER" id="PTHR13028:SF0">
    <property type="entry name" value="RRNA-PROCESSING PROTEIN EBP2-RELATED"/>
    <property type="match status" value="1"/>
</dbReference>
<dbReference type="GO" id="GO:0005730">
    <property type="term" value="C:nucleolus"/>
    <property type="evidence" value="ECO:0007669"/>
    <property type="project" value="UniProtKB-SubCell"/>
</dbReference>
<name>A0A833RYB5_9HYME</name>
<comment type="subcellular location">
    <subcellularLocation>
        <location evidence="2">Nucleus</location>
        <location evidence="2">Nucleolus</location>
    </subcellularLocation>
</comment>
<comment type="function">
    <text evidence="1">Required for the processing of the 27S pre-rRNA.</text>
</comment>
<dbReference type="InterPro" id="IPR008610">
    <property type="entry name" value="Ebp2"/>
</dbReference>
<sequence length="1122" mass="130050">MKVKKVVLHTEETQASSESDSEYNSSDEELREAYAKGLLKPGLNVVIEKNKKEHKNCVNLMKNKLKKFKLDLPWIERLDMVNALAPLAPELALQMQDQEVRRAKQLQGNKKLPQYNPADDPVLNDFRRETMFHRQAQGAVMDAIVRLKKLGVSTIRPDDYFAEMAKSDTHMQKIRENLMKQQTIAQRSEKIRQLRQQRKVGKQMQIEATLKKHAEKQKLLEEVKKYRKGVRKDLDFLDDKKKPHSQTVDHKVAAKRKMKDAKYGFGGKKRYSKKNTKASSADVAEYRRPLKPEQNLKKKGRKSNQRIFFGSRSTDNDEQLQTDLDKRIFVAYFKYLSSFKEKFECLRGHSMLPIHSTARYANEVIRSFFNRQVKIVWRNHKAIYSDFVYATNSAKIFIKIFSPRLEPPNGRYKCNRQLSSSSLVNWFAHMDQITRSSSDLVKFGLPYTLGYFTSARNVYMHGVEIRWILRLNSTKYFIRILTQFPRLNQTYPNTRIGIINGPNLMLLSAQYPAVPVAAGSFQANGPSFTLLETNSLMKLLDLLAVSSLGFVKESPSTPNFQFAFYELKKSDPELIESQWEQCLLMTDITQDKLINLSSVQVSQQTSAHDSEQINTWELILIFGTSLYRATQYSLQLSAITKKESPSCQHKSLMMVRFINWRKVKLSDNWTDCSNFPSQKLGNLGTLRFEYLETWQFRNLGTWQFRNLGTWQFRYSAMYTNLSTWEFRYLKISEIQELGNVGREGGGGGDRPSPHKSPNAAPNTSLLANDSLPMAIRKPIKFQVNPAASRDDIRLSQCNVWLFRAGCQTDSKIGGERELKEAETGSLEWRLEEANSAFAEHGIVKIVSIRIDFYLQIFCHKCARDEYFSRFSYEILLANMKLVIFTHKWETQIRFSGGCLHRLFEGHYNGEVGEHNPRVDAKRGKVDSGTSFVFRNRNGESSASKWETMSQRPGIDPWFTLEHILKKLREFYRSFGTKNSRRAWQEFRKILVDKFSASHYSNVLKILLYHLTLLINWNEYKKIVSSCSPRLKRLVCSHQLQRDATMHQRLLCGQITTKRLDAETGWNIKAPRRDTSKYFGVKFSLVDCKSLDEIVTCSYAGDDYSPRSDKLVIRFTWAALKYT</sequence>
<feature type="region of interest" description="Disordered" evidence="7">
    <location>
        <begin position="291"/>
        <end position="310"/>
    </location>
</feature>
<feature type="region of interest" description="Disordered" evidence="7">
    <location>
        <begin position="1"/>
        <end position="27"/>
    </location>
</feature>
<dbReference type="PANTHER" id="PTHR13028">
    <property type="entry name" value="RRNA PROCESSING PROTEIN EBNA1-BINDING PROTEIN-RELATED"/>
    <property type="match status" value="1"/>
</dbReference>
<evidence type="ECO:0000313" key="9">
    <source>
        <dbReference type="Proteomes" id="UP000655588"/>
    </source>
</evidence>
<dbReference type="AlphaFoldDB" id="A0A833RYB5"/>
<gene>
    <name evidence="8" type="ORF">E2986_11314</name>
</gene>
<proteinExistence type="inferred from homology"/>
<dbReference type="GO" id="GO:0034399">
    <property type="term" value="C:nuclear periphery"/>
    <property type="evidence" value="ECO:0007669"/>
    <property type="project" value="TreeGrafter"/>
</dbReference>
<dbReference type="Pfam" id="PF05890">
    <property type="entry name" value="Ebp2"/>
    <property type="match status" value="1"/>
</dbReference>
<dbReference type="Proteomes" id="UP000655588">
    <property type="component" value="Unassembled WGS sequence"/>
</dbReference>
<keyword evidence="9" id="KW-1185">Reference proteome</keyword>
<keyword evidence="6" id="KW-0539">Nucleus</keyword>
<dbReference type="GO" id="GO:0030687">
    <property type="term" value="C:preribosome, large subunit precursor"/>
    <property type="evidence" value="ECO:0007669"/>
    <property type="project" value="TreeGrafter"/>
</dbReference>